<protein>
    <submittedName>
        <fullName evidence="1">Uncharacterized protein</fullName>
    </submittedName>
</protein>
<proteinExistence type="predicted"/>
<gene>
    <name evidence="1" type="ORF">HPB52_009291</name>
</gene>
<evidence type="ECO:0000313" key="1">
    <source>
        <dbReference type="EMBL" id="KAH7961470.1"/>
    </source>
</evidence>
<accession>A0A9D4SYB6</accession>
<organism evidence="1 2">
    <name type="scientific">Rhipicephalus sanguineus</name>
    <name type="common">Brown dog tick</name>
    <name type="synonym">Ixodes sanguineus</name>
    <dbReference type="NCBI Taxonomy" id="34632"/>
    <lineage>
        <taxon>Eukaryota</taxon>
        <taxon>Metazoa</taxon>
        <taxon>Ecdysozoa</taxon>
        <taxon>Arthropoda</taxon>
        <taxon>Chelicerata</taxon>
        <taxon>Arachnida</taxon>
        <taxon>Acari</taxon>
        <taxon>Parasitiformes</taxon>
        <taxon>Ixodida</taxon>
        <taxon>Ixodoidea</taxon>
        <taxon>Ixodidae</taxon>
        <taxon>Rhipicephalinae</taxon>
        <taxon>Rhipicephalus</taxon>
        <taxon>Rhipicephalus</taxon>
    </lineage>
</organism>
<comment type="caution">
    <text evidence="1">The sequence shown here is derived from an EMBL/GenBank/DDBJ whole genome shotgun (WGS) entry which is preliminary data.</text>
</comment>
<reference evidence="1" key="2">
    <citation type="submission" date="2021-09" db="EMBL/GenBank/DDBJ databases">
        <authorList>
            <person name="Jia N."/>
            <person name="Wang J."/>
            <person name="Shi W."/>
            <person name="Du L."/>
            <person name="Sun Y."/>
            <person name="Zhan W."/>
            <person name="Jiang J."/>
            <person name="Wang Q."/>
            <person name="Zhang B."/>
            <person name="Ji P."/>
            <person name="Sakyi L.B."/>
            <person name="Cui X."/>
            <person name="Yuan T."/>
            <person name="Jiang B."/>
            <person name="Yang W."/>
            <person name="Lam T.T.-Y."/>
            <person name="Chang Q."/>
            <person name="Ding S."/>
            <person name="Wang X."/>
            <person name="Zhu J."/>
            <person name="Ruan X."/>
            <person name="Zhao L."/>
            <person name="Wei J."/>
            <person name="Que T."/>
            <person name="Du C."/>
            <person name="Cheng J."/>
            <person name="Dai P."/>
            <person name="Han X."/>
            <person name="Huang E."/>
            <person name="Gao Y."/>
            <person name="Liu J."/>
            <person name="Shao H."/>
            <person name="Ye R."/>
            <person name="Li L."/>
            <person name="Wei W."/>
            <person name="Wang X."/>
            <person name="Wang C."/>
            <person name="Huo Q."/>
            <person name="Li W."/>
            <person name="Guo W."/>
            <person name="Chen H."/>
            <person name="Chen S."/>
            <person name="Zhou L."/>
            <person name="Zhou L."/>
            <person name="Ni X."/>
            <person name="Tian J."/>
            <person name="Zhou Y."/>
            <person name="Sheng Y."/>
            <person name="Liu T."/>
            <person name="Pan Y."/>
            <person name="Xia L."/>
            <person name="Li J."/>
            <person name="Zhao F."/>
            <person name="Cao W."/>
        </authorList>
    </citation>
    <scope>NUCLEOTIDE SEQUENCE</scope>
    <source>
        <strain evidence="1">Rsan-2018</strain>
        <tissue evidence="1">Larvae</tissue>
    </source>
</reference>
<dbReference type="AlphaFoldDB" id="A0A9D4SYB6"/>
<sequence length="77" mass="8794">MRSSQEAINISVNEGQQTELPCITRQPAFNGTHNVQRVRWFHEPHFRLGRDIIYTVDVGGQNSAYPSERGSNPNQVR</sequence>
<evidence type="ECO:0000313" key="2">
    <source>
        <dbReference type="Proteomes" id="UP000821837"/>
    </source>
</evidence>
<reference evidence="1" key="1">
    <citation type="journal article" date="2020" name="Cell">
        <title>Large-Scale Comparative Analyses of Tick Genomes Elucidate Their Genetic Diversity and Vector Capacities.</title>
        <authorList>
            <consortium name="Tick Genome and Microbiome Consortium (TIGMIC)"/>
            <person name="Jia N."/>
            <person name="Wang J."/>
            <person name="Shi W."/>
            <person name="Du L."/>
            <person name="Sun Y."/>
            <person name="Zhan W."/>
            <person name="Jiang J.F."/>
            <person name="Wang Q."/>
            <person name="Zhang B."/>
            <person name="Ji P."/>
            <person name="Bell-Sakyi L."/>
            <person name="Cui X.M."/>
            <person name="Yuan T.T."/>
            <person name="Jiang B.G."/>
            <person name="Yang W.F."/>
            <person name="Lam T.T."/>
            <person name="Chang Q.C."/>
            <person name="Ding S.J."/>
            <person name="Wang X.J."/>
            <person name="Zhu J.G."/>
            <person name="Ruan X.D."/>
            <person name="Zhao L."/>
            <person name="Wei J.T."/>
            <person name="Ye R.Z."/>
            <person name="Que T.C."/>
            <person name="Du C.H."/>
            <person name="Zhou Y.H."/>
            <person name="Cheng J.X."/>
            <person name="Dai P.F."/>
            <person name="Guo W.B."/>
            <person name="Han X.H."/>
            <person name="Huang E.J."/>
            <person name="Li L.F."/>
            <person name="Wei W."/>
            <person name="Gao Y.C."/>
            <person name="Liu J.Z."/>
            <person name="Shao H.Z."/>
            <person name="Wang X."/>
            <person name="Wang C.C."/>
            <person name="Yang T.C."/>
            <person name="Huo Q.B."/>
            <person name="Li W."/>
            <person name="Chen H.Y."/>
            <person name="Chen S.E."/>
            <person name="Zhou L.G."/>
            <person name="Ni X.B."/>
            <person name="Tian J.H."/>
            <person name="Sheng Y."/>
            <person name="Liu T."/>
            <person name="Pan Y.S."/>
            <person name="Xia L.Y."/>
            <person name="Li J."/>
            <person name="Zhao F."/>
            <person name="Cao W.C."/>
        </authorList>
    </citation>
    <scope>NUCLEOTIDE SEQUENCE</scope>
    <source>
        <strain evidence="1">Rsan-2018</strain>
    </source>
</reference>
<dbReference type="EMBL" id="JABSTV010001249">
    <property type="protein sequence ID" value="KAH7961470.1"/>
    <property type="molecule type" value="Genomic_DNA"/>
</dbReference>
<keyword evidence="2" id="KW-1185">Reference proteome</keyword>
<dbReference type="Proteomes" id="UP000821837">
    <property type="component" value="Chromosome 3"/>
</dbReference>
<name>A0A9D4SYB6_RHISA</name>